<comment type="caution">
    <text evidence="1">The sequence shown here is derived from an EMBL/GenBank/DDBJ whole genome shotgun (WGS) entry which is preliminary data.</text>
</comment>
<evidence type="ECO:0000313" key="1">
    <source>
        <dbReference type="EMBL" id="KAI9449251.1"/>
    </source>
</evidence>
<keyword evidence="2" id="KW-1185">Reference proteome</keyword>
<name>A0ACC0TVP4_9AGAM</name>
<sequence length="271" mass="30546">MVNKKIAQLTLQKFAELYAHHSINADFFITEERQLLTLSEHPYRSGGYIIGICTSGWAQVEVNLQTFEARPGALLMATPFHILRIHSASDDFLCRFLVFSTDFLAEQHNNSLFVESFNFFKTTAVPVIYNDGPGGAVILQMLGFIELALKDEGNSYHAQICQSILTTMLYVIADLYDKHHVIQRTVHFYAEQLFVSSKHLTETVKEVTGKTAGEWIDEAIILEAKVVLHNSGIGVAEVANSLHFPDQSSFGKFFKKHTGYSPSQFRVLPER</sequence>
<gene>
    <name evidence="1" type="ORF">F5148DRAFT_1291716</name>
</gene>
<protein>
    <submittedName>
        <fullName evidence="1">Helix-turn-helix domain-containing protein</fullName>
    </submittedName>
</protein>
<reference evidence="1" key="1">
    <citation type="submission" date="2021-03" db="EMBL/GenBank/DDBJ databases">
        <title>Evolutionary priming and transition to the ectomycorrhizal habit in an iconic lineage of mushroom-forming fungi: is preadaptation a requirement?</title>
        <authorList>
            <consortium name="DOE Joint Genome Institute"/>
            <person name="Looney B.P."/>
            <person name="Miyauchi S."/>
            <person name="Morin E."/>
            <person name="Drula E."/>
            <person name="Courty P.E."/>
            <person name="Chicoki N."/>
            <person name="Fauchery L."/>
            <person name="Kohler A."/>
            <person name="Kuo A."/>
            <person name="LaButti K."/>
            <person name="Pangilinan J."/>
            <person name="Lipzen A."/>
            <person name="Riley R."/>
            <person name="Andreopoulos W."/>
            <person name="He G."/>
            <person name="Johnson J."/>
            <person name="Barry K.W."/>
            <person name="Grigoriev I.V."/>
            <person name="Nagy L."/>
            <person name="Hibbett D."/>
            <person name="Henrissat B."/>
            <person name="Matheny P.B."/>
            <person name="Labbe J."/>
            <person name="Martin A.F."/>
        </authorList>
    </citation>
    <scope>NUCLEOTIDE SEQUENCE</scope>
    <source>
        <strain evidence="1">BPL698</strain>
    </source>
</reference>
<proteinExistence type="predicted"/>
<dbReference type="EMBL" id="JAGFNK010000518">
    <property type="protein sequence ID" value="KAI9449251.1"/>
    <property type="molecule type" value="Genomic_DNA"/>
</dbReference>
<organism evidence="1 2">
    <name type="scientific">Russula earlei</name>
    <dbReference type="NCBI Taxonomy" id="71964"/>
    <lineage>
        <taxon>Eukaryota</taxon>
        <taxon>Fungi</taxon>
        <taxon>Dikarya</taxon>
        <taxon>Basidiomycota</taxon>
        <taxon>Agaricomycotina</taxon>
        <taxon>Agaricomycetes</taxon>
        <taxon>Russulales</taxon>
        <taxon>Russulaceae</taxon>
        <taxon>Russula</taxon>
    </lineage>
</organism>
<dbReference type="Proteomes" id="UP001207468">
    <property type="component" value="Unassembled WGS sequence"/>
</dbReference>
<accession>A0ACC0TVP4</accession>
<evidence type="ECO:0000313" key="2">
    <source>
        <dbReference type="Proteomes" id="UP001207468"/>
    </source>
</evidence>